<dbReference type="EMBL" id="CP121472">
    <property type="protein sequence ID" value="WPL15227.1"/>
    <property type="molecule type" value="Genomic_DNA"/>
</dbReference>
<dbReference type="Proteomes" id="UP001432180">
    <property type="component" value="Chromosome"/>
</dbReference>
<accession>A0ABZ0S1F4</accession>
<name>A0ABZ0S1F4_9GAMM</name>
<evidence type="ECO:0008006" key="3">
    <source>
        <dbReference type="Google" id="ProtNLM"/>
    </source>
</evidence>
<gene>
    <name evidence="1" type="ORF">Thiowin_00110</name>
</gene>
<sequence>MGGFGRSDDAFKNAEYLYAELLYKECSQLLGPNFFFANRKIVENKILSRFTREICGSAIDPQIYYCIPVMNRLGDLKATLIQNLTIVSNFSKVQLVINLFDKTSESFDWISENCVDWIDAGVLTVNRLEPLPFWHFSWAKNSFKSFIGDDGIYSSLDGDNYLSAEEIARTKQIYVEFGPTVVHYFSGVWGDGSSGRISVTTELYKKHAYENALFPRQFDEISFILKILNEENYITFICRSNVDIFSKSFYLREFQEKNEWSPRKKYIELGKTRQPENPKDKNYVQSDDVLKFFTSINAFYTFLNLSKNKKAKVFYEKKLNEEKQKIYQSACYDEIAAKATVILSSQMELNCSAVTTLYSVIKNDEFFFG</sequence>
<reference evidence="1 2" key="1">
    <citation type="journal article" date="2023" name="Microorganisms">
        <title>Thiorhodovibrio frisius and Trv. litoralis spp. nov., Two Novel Members from a Clade of Fastidious Purple Sulfur Bacteria That Exhibit Unique Red-Shifted Light-Harvesting Capabilities.</title>
        <authorList>
            <person name="Methner A."/>
            <person name="Kuzyk S.B."/>
            <person name="Petersen J."/>
            <person name="Bauer S."/>
            <person name="Brinkmann H."/>
            <person name="Sichau K."/>
            <person name="Wanner G."/>
            <person name="Wolf J."/>
            <person name="Neumann-Schaal M."/>
            <person name="Henke P."/>
            <person name="Tank M."/>
            <person name="Sproer C."/>
            <person name="Bunk B."/>
            <person name="Overmann J."/>
        </authorList>
    </citation>
    <scope>NUCLEOTIDE SEQUENCE [LARGE SCALE GENOMIC DNA]</scope>
    <source>
        <strain evidence="1 2">DSM 6702</strain>
    </source>
</reference>
<keyword evidence="2" id="KW-1185">Reference proteome</keyword>
<proteinExistence type="predicted"/>
<evidence type="ECO:0000313" key="2">
    <source>
        <dbReference type="Proteomes" id="UP001432180"/>
    </source>
</evidence>
<organism evidence="1 2">
    <name type="scientific">Thiorhodovibrio winogradskyi</name>
    <dbReference type="NCBI Taxonomy" id="77007"/>
    <lineage>
        <taxon>Bacteria</taxon>
        <taxon>Pseudomonadati</taxon>
        <taxon>Pseudomonadota</taxon>
        <taxon>Gammaproteobacteria</taxon>
        <taxon>Chromatiales</taxon>
        <taxon>Chromatiaceae</taxon>
        <taxon>Thiorhodovibrio</taxon>
    </lineage>
</organism>
<protein>
    <recommendedName>
        <fullName evidence="3">Glycosyltransferase 2-like domain-containing protein</fullName>
    </recommendedName>
</protein>
<evidence type="ECO:0000313" key="1">
    <source>
        <dbReference type="EMBL" id="WPL15227.1"/>
    </source>
</evidence>